<dbReference type="PANTHER" id="PTHR22801:SF63">
    <property type="entry name" value="C-TYPE LECTIN DOMAIN-CONTAINING PROTEIN"/>
    <property type="match status" value="1"/>
</dbReference>
<feature type="chain" id="PRO_5035442652" evidence="1">
    <location>
        <begin position="21"/>
        <end position="254"/>
    </location>
</feature>
<dbReference type="InterPro" id="IPR016186">
    <property type="entry name" value="C-type_lectin-like/link_sf"/>
</dbReference>
<dbReference type="Proteomes" id="UP000838412">
    <property type="component" value="Chromosome 18"/>
</dbReference>
<protein>
    <submittedName>
        <fullName evidence="3">Hypp9015 protein</fullName>
    </submittedName>
</protein>
<dbReference type="InterPro" id="IPR016187">
    <property type="entry name" value="CTDL_fold"/>
</dbReference>
<evidence type="ECO:0000313" key="3">
    <source>
        <dbReference type="EMBL" id="CAH1251167.1"/>
    </source>
</evidence>
<organism evidence="3 4">
    <name type="scientific">Branchiostoma lanceolatum</name>
    <name type="common">Common lancelet</name>
    <name type="synonym">Amphioxus lanceolatum</name>
    <dbReference type="NCBI Taxonomy" id="7740"/>
    <lineage>
        <taxon>Eukaryota</taxon>
        <taxon>Metazoa</taxon>
        <taxon>Chordata</taxon>
        <taxon>Cephalochordata</taxon>
        <taxon>Leptocardii</taxon>
        <taxon>Amphioxiformes</taxon>
        <taxon>Branchiostomatidae</taxon>
        <taxon>Branchiostoma</taxon>
    </lineage>
</organism>
<dbReference type="Pfam" id="PF00059">
    <property type="entry name" value="Lectin_C"/>
    <property type="match status" value="1"/>
</dbReference>
<sequence length="254" mass="28021">MYQVTVSCCLIGCWLQTATGCVTGHSRRDVSAISSFPSEAFNSSGPRSQRGRQWQAIALSEQVCIVPRKRQDHIIMGRTFFALGLGALAMLGLLTSVDAQACPGRYKGFNGACFGFFGGGRPARYPDAVRFCTAQGAELYMMRDPAEVIRLKQLLSKQKLKSFWVGLTEETAAPRTWTCQKLKSFWVGLTEETAAPRAWTWSNGDALGEGDYTDWGEPADNTDMSCAYARKENGYKWSVTSCGDKKAFICKKDP</sequence>
<name>A0A8J9ZCJ9_BRALA</name>
<dbReference type="InterPro" id="IPR050801">
    <property type="entry name" value="Ca-Dep_Lectins_ImmuneDev"/>
</dbReference>
<evidence type="ECO:0000259" key="2">
    <source>
        <dbReference type="PROSITE" id="PS50041"/>
    </source>
</evidence>
<dbReference type="PANTHER" id="PTHR22801">
    <property type="entry name" value="LITHOSTATHINE"/>
    <property type="match status" value="1"/>
</dbReference>
<proteinExistence type="predicted"/>
<reference evidence="3" key="1">
    <citation type="submission" date="2022-01" db="EMBL/GenBank/DDBJ databases">
        <authorList>
            <person name="Braso-Vives M."/>
        </authorList>
    </citation>
    <scope>NUCLEOTIDE SEQUENCE</scope>
</reference>
<dbReference type="SUPFAM" id="SSF56436">
    <property type="entry name" value="C-type lectin-like"/>
    <property type="match status" value="1"/>
</dbReference>
<dbReference type="PROSITE" id="PS50041">
    <property type="entry name" value="C_TYPE_LECTIN_2"/>
    <property type="match status" value="1"/>
</dbReference>
<evidence type="ECO:0000313" key="4">
    <source>
        <dbReference type="Proteomes" id="UP000838412"/>
    </source>
</evidence>
<dbReference type="InterPro" id="IPR001304">
    <property type="entry name" value="C-type_lectin-like"/>
</dbReference>
<keyword evidence="4" id="KW-1185">Reference proteome</keyword>
<dbReference type="SMART" id="SM00034">
    <property type="entry name" value="CLECT"/>
    <property type="match status" value="1"/>
</dbReference>
<evidence type="ECO:0000256" key="1">
    <source>
        <dbReference type="SAM" id="SignalP"/>
    </source>
</evidence>
<dbReference type="CDD" id="cd00037">
    <property type="entry name" value="CLECT"/>
    <property type="match status" value="1"/>
</dbReference>
<gene>
    <name evidence="3" type="primary">Hypp9015</name>
    <name evidence="3" type="ORF">BLAG_LOCUS11642</name>
</gene>
<dbReference type="OrthoDB" id="6133475at2759"/>
<feature type="signal peptide" evidence="1">
    <location>
        <begin position="1"/>
        <end position="20"/>
    </location>
</feature>
<dbReference type="AlphaFoldDB" id="A0A8J9ZCJ9"/>
<accession>A0A8J9ZCJ9</accession>
<feature type="domain" description="C-type lectin" evidence="2">
    <location>
        <begin position="109"/>
        <end position="251"/>
    </location>
</feature>
<dbReference type="Gene3D" id="3.10.100.10">
    <property type="entry name" value="Mannose-Binding Protein A, subunit A"/>
    <property type="match status" value="2"/>
</dbReference>
<dbReference type="EMBL" id="OV696703">
    <property type="protein sequence ID" value="CAH1251167.1"/>
    <property type="molecule type" value="Genomic_DNA"/>
</dbReference>
<keyword evidence="1" id="KW-0732">Signal</keyword>